<evidence type="ECO:0000313" key="7">
    <source>
        <dbReference type="EMBL" id="SHG72366.1"/>
    </source>
</evidence>
<sequence length="478" mass="54455">MNREIFVEIYPWESRVGVVEDGRLVEVFWANEEENVGNIYKGKVKDVLPGLSCVFVDIGLSKNAFLYAGDIVVEGKKAGLNVFQIIKTGQEVMVQVKKEAFSEKGARVTCDISLPGHLLVLLPFQSGISISRKITDDEVRKRLKAIVEENNPQNMGVIVRTACREAEEGDIKSELESLYGVWDDIRKRYERAKAPCLIYEDIDVLDRTLRDYLDGSTRRVVINNPKLKEKVADFISKKAHVNILVQYEEGDLFAKYGLDKDIRKALKRKVWLKSGGYLIIDETEAMTVIDVNSGKYTGKDNFYETIFKLNLEAAQEIPRQLRLRSIGGIILIDFVDMEDKKHEKEVLEVLRSELAKDKAHTRIIGMTGLGFLEMTRKKSRYGISEFFTQDCHACGGRGRRINNFALACEIKRKLTHMGYLESPFIVCEAHPELLQFVANDESNLAYIEKKSGKKIKLVANSDLPLYEYRIYASSEKNE</sequence>
<dbReference type="PANTHER" id="PTHR30001:SF0">
    <property type="entry name" value="RIBONUCLEASE G"/>
    <property type="match status" value="1"/>
</dbReference>
<dbReference type="GO" id="GO:0005737">
    <property type="term" value="C:cytoplasm"/>
    <property type="evidence" value="ECO:0007669"/>
    <property type="project" value="TreeGrafter"/>
</dbReference>
<reference evidence="8" key="1">
    <citation type="submission" date="2016-11" db="EMBL/GenBank/DDBJ databases">
        <authorList>
            <person name="Varghese N."/>
            <person name="Submissions S."/>
        </authorList>
    </citation>
    <scope>NUCLEOTIDE SEQUENCE [LARGE SCALE GENOMIC DNA]</scope>
    <source>
        <strain evidence="8">DSM 11003</strain>
    </source>
</reference>
<dbReference type="NCBIfam" id="TIGR00757">
    <property type="entry name" value="RNaseEG"/>
    <property type="match status" value="1"/>
</dbReference>
<keyword evidence="8" id="KW-1185">Reference proteome</keyword>
<dbReference type="PANTHER" id="PTHR30001">
    <property type="entry name" value="RIBONUCLEASE"/>
    <property type="match status" value="1"/>
</dbReference>
<dbReference type="InterPro" id="IPR019307">
    <property type="entry name" value="RNA-bd_AU-1/RNase_E/G"/>
</dbReference>
<evidence type="ECO:0000256" key="1">
    <source>
        <dbReference type="ARBA" id="ARBA00001946"/>
    </source>
</evidence>
<dbReference type="Gene3D" id="2.40.50.140">
    <property type="entry name" value="Nucleic acid-binding proteins"/>
    <property type="match status" value="1"/>
</dbReference>
<evidence type="ECO:0000256" key="5">
    <source>
        <dbReference type="ARBA" id="ARBA00022884"/>
    </source>
</evidence>
<gene>
    <name evidence="7" type="ORF">SAMN02745221_00835</name>
</gene>
<dbReference type="GO" id="GO:0006364">
    <property type="term" value="P:rRNA processing"/>
    <property type="evidence" value="ECO:0007669"/>
    <property type="project" value="TreeGrafter"/>
</dbReference>
<dbReference type="EMBL" id="FQWY01000010">
    <property type="protein sequence ID" value="SHG72366.1"/>
    <property type="molecule type" value="Genomic_DNA"/>
</dbReference>
<protein>
    <submittedName>
        <fullName evidence="7">RNAse G</fullName>
    </submittedName>
</protein>
<dbReference type="Gene3D" id="3.40.1260.20">
    <property type="entry name" value="Ribonuclease E, catalytic domain"/>
    <property type="match status" value="1"/>
</dbReference>
<dbReference type="OrthoDB" id="9804278at2"/>
<dbReference type="InterPro" id="IPR012340">
    <property type="entry name" value="NA-bd_OB-fold"/>
</dbReference>
<dbReference type="InterPro" id="IPR004659">
    <property type="entry name" value="RNase_E/G"/>
</dbReference>
<comment type="cofactor">
    <cofactor evidence="1">
        <name>Mg(2+)</name>
        <dbReference type="ChEBI" id="CHEBI:18420"/>
    </cofactor>
</comment>
<dbReference type="GO" id="GO:0016787">
    <property type="term" value="F:hydrolase activity"/>
    <property type="evidence" value="ECO:0007669"/>
    <property type="project" value="UniProtKB-KW"/>
</dbReference>
<dbReference type="AlphaFoldDB" id="A0A1M5M545"/>
<dbReference type="Pfam" id="PF10150">
    <property type="entry name" value="RNase_E_G"/>
    <property type="match status" value="1"/>
</dbReference>
<dbReference type="GO" id="GO:0003723">
    <property type="term" value="F:RNA binding"/>
    <property type="evidence" value="ECO:0007669"/>
    <property type="project" value="UniProtKB-KW"/>
</dbReference>
<evidence type="ECO:0000256" key="2">
    <source>
        <dbReference type="ARBA" id="ARBA00022723"/>
    </source>
</evidence>
<dbReference type="CDD" id="cd04453">
    <property type="entry name" value="S1_RNase_E"/>
    <property type="match status" value="1"/>
</dbReference>
<dbReference type="RefSeq" id="WP_073090500.1">
    <property type="nucleotide sequence ID" value="NZ_FQWY01000010.1"/>
</dbReference>
<evidence type="ECO:0000256" key="4">
    <source>
        <dbReference type="ARBA" id="ARBA00022842"/>
    </source>
</evidence>
<dbReference type="SUPFAM" id="SSF50249">
    <property type="entry name" value="Nucleic acid-binding proteins"/>
    <property type="match status" value="1"/>
</dbReference>
<keyword evidence="2" id="KW-0479">Metal-binding</keyword>
<evidence type="ECO:0000256" key="3">
    <source>
        <dbReference type="ARBA" id="ARBA00022801"/>
    </source>
</evidence>
<keyword evidence="4" id="KW-0460">Magnesium</keyword>
<evidence type="ECO:0000313" key="8">
    <source>
        <dbReference type="Proteomes" id="UP000242329"/>
    </source>
</evidence>
<dbReference type="SMART" id="SM00316">
    <property type="entry name" value="S1"/>
    <property type="match status" value="1"/>
</dbReference>
<dbReference type="Proteomes" id="UP000242329">
    <property type="component" value="Unassembled WGS sequence"/>
</dbReference>
<keyword evidence="5" id="KW-0694">RNA-binding</keyword>
<name>A0A1M5M545_9FIRM</name>
<dbReference type="PROSITE" id="PS50126">
    <property type="entry name" value="S1"/>
    <property type="match status" value="1"/>
</dbReference>
<dbReference type="GO" id="GO:0004540">
    <property type="term" value="F:RNA nuclease activity"/>
    <property type="evidence" value="ECO:0007669"/>
    <property type="project" value="InterPro"/>
</dbReference>
<dbReference type="InterPro" id="IPR003029">
    <property type="entry name" value="S1_domain"/>
</dbReference>
<keyword evidence="3" id="KW-0378">Hydrolase</keyword>
<organism evidence="7 8">
    <name type="scientific">Thermosyntropha lipolytica DSM 11003</name>
    <dbReference type="NCBI Taxonomy" id="1123382"/>
    <lineage>
        <taxon>Bacteria</taxon>
        <taxon>Bacillati</taxon>
        <taxon>Bacillota</taxon>
        <taxon>Clostridia</taxon>
        <taxon>Eubacteriales</taxon>
        <taxon>Syntrophomonadaceae</taxon>
        <taxon>Thermosyntropha</taxon>
    </lineage>
</organism>
<accession>A0A1M5M545</accession>
<proteinExistence type="predicted"/>
<feature type="domain" description="S1 motif" evidence="6">
    <location>
        <begin position="37"/>
        <end position="111"/>
    </location>
</feature>
<dbReference type="GO" id="GO:0046872">
    <property type="term" value="F:metal ion binding"/>
    <property type="evidence" value="ECO:0007669"/>
    <property type="project" value="UniProtKB-KW"/>
</dbReference>
<dbReference type="STRING" id="1123382.SAMN02745221_00835"/>
<evidence type="ECO:0000259" key="6">
    <source>
        <dbReference type="PROSITE" id="PS50126"/>
    </source>
</evidence>